<sequence length="165" mass="18304">MAANLIIGFLKLLYGNLRLKYEVWQTQKEILEAMREADPFLDVERLTCVSLEEQQAHVSGARAAYDQTAFEIRGVREAWSQLPADERRDIPLPEAPPCPHSTPPPTSPPTSSSRNQNPGCRPPPPSLSDPAVGTVARPPRAPSLLVPRPAPRRPPRLRPRRPANT</sequence>
<feature type="compositionally biased region" description="Basic residues" evidence="1">
    <location>
        <begin position="150"/>
        <end position="165"/>
    </location>
</feature>
<dbReference type="GeneID" id="18258703"/>
<evidence type="ECO:0000256" key="1">
    <source>
        <dbReference type="SAM" id="MobiDB-lite"/>
    </source>
</evidence>
<feature type="compositionally biased region" description="Pro residues" evidence="1">
    <location>
        <begin position="93"/>
        <end position="108"/>
    </location>
</feature>
<feature type="region of interest" description="Disordered" evidence="1">
    <location>
        <begin position="81"/>
        <end position="165"/>
    </location>
</feature>
<feature type="compositionally biased region" description="Low complexity" evidence="1">
    <location>
        <begin position="136"/>
        <end position="147"/>
    </location>
</feature>
<evidence type="ECO:0000313" key="3">
    <source>
        <dbReference type="Proteomes" id="UP000008066"/>
    </source>
</evidence>
<accession>G0S9P7</accession>
<dbReference type="EMBL" id="GL988043">
    <property type="protein sequence ID" value="EGS20158.1"/>
    <property type="molecule type" value="Genomic_DNA"/>
</dbReference>
<name>G0S9P7_CHATD</name>
<dbReference type="AlphaFoldDB" id="G0S9P7"/>
<dbReference type="Proteomes" id="UP000008066">
    <property type="component" value="Unassembled WGS sequence"/>
</dbReference>
<reference evidence="2 3" key="1">
    <citation type="journal article" date="2011" name="Cell">
        <title>Insight into structure and assembly of the nuclear pore complex by utilizing the genome of a eukaryotic thermophile.</title>
        <authorList>
            <person name="Amlacher S."/>
            <person name="Sarges P."/>
            <person name="Flemming D."/>
            <person name="van Noort V."/>
            <person name="Kunze R."/>
            <person name="Devos D.P."/>
            <person name="Arumugam M."/>
            <person name="Bork P."/>
            <person name="Hurt E."/>
        </authorList>
    </citation>
    <scope>NUCLEOTIDE SEQUENCE [LARGE SCALE GENOMIC DNA]</scope>
    <source>
        <strain evidence="3">DSM 1495 / CBS 144.50 / IMI 039719</strain>
    </source>
</reference>
<dbReference type="HOGENOM" id="CLU_1610563_0_0_1"/>
<gene>
    <name evidence="2" type="ORF">CTHT_0046650</name>
</gene>
<dbReference type="KEGG" id="cthr:CTHT_0046650"/>
<dbReference type="RefSeq" id="XP_006695043.1">
    <property type="nucleotide sequence ID" value="XM_006694980.1"/>
</dbReference>
<protein>
    <submittedName>
        <fullName evidence="2">Uncharacterized protein</fullName>
    </submittedName>
</protein>
<proteinExistence type="predicted"/>
<organism evidence="3">
    <name type="scientific">Chaetomium thermophilum (strain DSM 1495 / CBS 144.50 / IMI 039719)</name>
    <name type="common">Thermochaetoides thermophila</name>
    <dbReference type="NCBI Taxonomy" id="759272"/>
    <lineage>
        <taxon>Eukaryota</taxon>
        <taxon>Fungi</taxon>
        <taxon>Dikarya</taxon>
        <taxon>Ascomycota</taxon>
        <taxon>Pezizomycotina</taxon>
        <taxon>Sordariomycetes</taxon>
        <taxon>Sordariomycetidae</taxon>
        <taxon>Sordariales</taxon>
        <taxon>Chaetomiaceae</taxon>
        <taxon>Thermochaetoides</taxon>
    </lineage>
</organism>
<evidence type="ECO:0000313" key="2">
    <source>
        <dbReference type="EMBL" id="EGS20158.1"/>
    </source>
</evidence>
<keyword evidence="3" id="KW-1185">Reference proteome</keyword>